<dbReference type="EMBL" id="CM039438">
    <property type="protein sequence ID" value="KAI4301319.1"/>
    <property type="molecule type" value="Genomic_DNA"/>
</dbReference>
<protein>
    <submittedName>
        <fullName evidence="1">Uncharacterized protein</fullName>
    </submittedName>
</protein>
<reference evidence="1 2" key="1">
    <citation type="journal article" date="2022" name="DNA Res.">
        <title>Chromosomal-level genome assembly of the orchid tree Bauhinia variegata (Leguminosae; Cercidoideae) supports the allotetraploid origin hypothesis of Bauhinia.</title>
        <authorList>
            <person name="Zhong Y."/>
            <person name="Chen Y."/>
            <person name="Zheng D."/>
            <person name="Pang J."/>
            <person name="Liu Y."/>
            <person name="Luo S."/>
            <person name="Meng S."/>
            <person name="Qian L."/>
            <person name="Wei D."/>
            <person name="Dai S."/>
            <person name="Zhou R."/>
        </authorList>
    </citation>
    <scope>NUCLEOTIDE SEQUENCE [LARGE SCALE GENOMIC DNA]</scope>
    <source>
        <strain evidence="1">BV-YZ2020</strain>
    </source>
</reference>
<organism evidence="1 2">
    <name type="scientific">Bauhinia variegata</name>
    <name type="common">Purple orchid tree</name>
    <name type="synonym">Phanera variegata</name>
    <dbReference type="NCBI Taxonomy" id="167791"/>
    <lineage>
        <taxon>Eukaryota</taxon>
        <taxon>Viridiplantae</taxon>
        <taxon>Streptophyta</taxon>
        <taxon>Embryophyta</taxon>
        <taxon>Tracheophyta</taxon>
        <taxon>Spermatophyta</taxon>
        <taxon>Magnoliopsida</taxon>
        <taxon>eudicotyledons</taxon>
        <taxon>Gunneridae</taxon>
        <taxon>Pentapetalae</taxon>
        <taxon>rosids</taxon>
        <taxon>fabids</taxon>
        <taxon>Fabales</taxon>
        <taxon>Fabaceae</taxon>
        <taxon>Cercidoideae</taxon>
        <taxon>Cercideae</taxon>
        <taxon>Bauhiniinae</taxon>
        <taxon>Bauhinia</taxon>
    </lineage>
</organism>
<sequence>MDRLVKPEVKELELIFHRGQKCTVKFKLTNLMHTMPVAVSLTTTNPAVFSINRIFSIIPPLSSASYTLLLSQPSDEPPLSATPDAVTVRTAMLPTGKASQDDLRRMFARPGPHLFRDAVIPVSFVGPHVAEFLISRYSEIRESCSLLKKSLSGCSANQLARLLRFACESGNADFVIALIDAGGEVNFKGSNGQSLMPLAIRTGNIDIIKILVDSGCRINNSVDCVLHEAAAVNRVDLMEILFKFLGSIDVNSVNSDGRTPIHVAALHGHVKAIEFCLSVGGNPEVTDFKGWTPLHCAASQGQLKAVECLLECSNVKYAVNKDGKAAFSLAVDNGHWHLLDLLHWGDVLLRAARIDDVHGMKSALAEGAAVNRRDQNGWTPLHWAAFKGRVKSVKLLLEHGAEVDIVDDAGYTPMRCAVEAGHLQVATLLNAHGFKVNNKKSSSLNLEALSKHLSLDLTLVQEKGKA</sequence>
<name>A0ACB9KW06_BAUVA</name>
<gene>
    <name evidence="1" type="ORF">L6164_034608</name>
</gene>
<evidence type="ECO:0000313" key="1">
    <source>
        <dbReference type="EMBL" id="KAI4301319.1"/>
    </source>
</evidence>
<keyword evidence="2" id="KW-1185">Reference proteome</keyword>
<dbReference type="Proteomes" id="UP000828941">
    <property type="component" value="Chromosome 13"/>
</dbReference>
<accession>A0ACB9KW06</accession>
<evidence type="ECO:0000313" key="2">
    <source>
        <dbReference type="Proteomes" id="UP000828941"/>
    </source>
</evidence>
<proteinExistence type="predicted"/>
<comment type="caution">
    <text evidence="1">The sequence shown here is derived from an EMBL/GenBank/DDBJ whole genome shotgun (WGS) entry which is preliminary data.</text>
</comment>